<dbReference type="SUPFAM" id="SSF55315">
    <property type="entry name" value="L30e-like"/>
    <property type="match status" value="1"/>
</dbReference>
<dbReference type="Proteomes" id="UP000823618">
    <property type="component" value="Unassembled WGS sequence"/>
</dbReference>
<dbReference type="AlphaFoldDB" id="A0A9D9N6I8"/>
<dbReference type="Pfam" id="PF00588">
    <property type="entry name" value="SpoU_methylase"/>
    <property type="match status" value="1"/>
</dbReference>
<dbReference type="GO" id="GO:0003723">
    <property type="term" value="F:RNA binding"/>
    <property type="evidence" value="ECO:0007669"/>
    <property type="project" value="InterPro"/>
</dbReference>
<feature type="domain" description="RNA 2-O ribose methyltransferase substrate binding" evidence="4">
    <location>
        <begin position="30"/>
        <end position="97"/>
    </location>
</feature>
<gene>
    <name evidence="5" type="ORF">IAC13_00265</name>
</gene>
<comment type="caution">
    <text evidence="5">The sequence shown here is derived from an EMBL/GenBank/DDBJ whole genome shotgun (WGS) entry which is preliminary data.</text>
</comment>
<dbReference type="Gene3D" id="3.40.1280.10">
    <property type="match status" value="1"/>
</dbReference>
<dbReference type="CDD" id="cd18095">
    <property type="entry name" value="SpoU-like_rRNA-MTase"/>
    <property type="match status" value="1"/>
</dbReference>
<dbReference type="InterPro" id="IPR029028">
    <property type="entry name" value="Alpha/beta_knot_MTases"/>
</dbReference>
<dbReference type="SUPFAM" id="SSF75217">
    <property type="entry name" value="alpha/beta knot"/>
    <property type="match status" value="1"/>
</dbReference>
<dbReference type="EMBL" id="JADIML010000011">
    <property type="protein sequence ID" value="MBO8462346.1"/>
    <property type="molecule type" value="Genomic_DNA"/>
</dbReference>
<accession>A0A9D9N6I8</accession>
<dbReference type="Pfam" id="PF22435">
    <property type="entry name" value="MRM3-like_sub_bind"/>
    <property type="match status" value="1"/>
</dbReference>
<proteinExistence type="inferred from homology"/>
<dbReference type="Gene3D" id="3.30.1330.30">
    <property type="match status" value="1"/>
</dbReference>
<comment type="similarity">
    <text evidence="1">Belongs to the class IV-like SAM-binding methyltransferase superfamily. RNA methyltransferase TrmH family.</text>
</comment>
<dbReference type="InterPro" id="IPR001537">
    <property type="entry name" value="SpoU_MeTrfase"/>
</dbReference>
<dbReference type="GO" id="GO:0032259">
    <property type="term" value="P:methylation"/>
    <property type="evidence" value="ECO:0007669"/>
    <property type="project" value="UniProtKB-KW"/>
</dbReference>
<evidence type="ECO:0000256" key="1">
    <source>
        <dbReference type="ARBA" id="ARBA00007228"/>
    </source>
</evidence>
<keyword evidence="3" id="KW-0808">Transferase</keyword>
<evidence type="ECO:0000313" key="6">
    <source>
        <dbReference type="Proteomes" id="UP000823618"/>
    </source>
</evidence>
<evidence type="ECO:0000256" key="2">
    <source>
        <dbReference type="ARBA" id="ARBA00022603"/>
    </source>
</evidence>
<dbReference type="InterPro" id="IPR051259">
    <property type="entry name" value="rRNA_Methyltransferase"/>
</dbReference>
<evidence type="ECO:0000256" key="3">
    <source>
        <dbReference type="ARBA" id="ARBA00022679"/>
    </source>
</evidence>
<sequence>MITSSANGQIKNLIKLQKSAKARKQQGVFLVEGLRLFREVPKEQIVKVYITEEFLEKHEELLQEIEYELVTNQVLKEASDTKTPQGVMAVVKMLKYSLDELKGYDNPCFMVLENIQDPGNLGTIIRTSEGANITAVLMSEDTVDIYNSKVVRSTMGSIFRTKFIYLSMEEIFTFLKEEKITTYGAHLDGQDFYEEDYKTACAFFIGNEGNGLTEETTRLVERKIKIPMYGQIESLNAAIAGTVLMYEAMRQRRQ</sequence>
<dbReference type="GO" id="GO:0006396">
    <property type="term" value="P:RNA processing"/>
    <property type="evidence" value="ECO:0007669"/>
    <property type="project" value="InterPro"/>
</dbReference>
<reference evidence="5" key="2">
    <citation type="journal article" date="2021" name="PeerJ">
        <title>Extensive microbial diversity within the chicken gut microbiome revealed by metagenomics and culture.</title>
        <authorList>
            <person name="Gilroy R."/>
            <person name="Ravi A."/>
            <person name="Getino M."/>
            <person name="Pursley I."/>
            <person name="Horton D.L."/>
            <person name="Alikhan N.F."/>
            <person name="Baker D."/>
            <person name="Gharbi K."/>
            <person name="Hall N."/>
            <person name="Watson M."/>
            <person name="Adriaenssens E.M."/>
            <person name="Foster-Nyarko E."/>
            <person name="Jarju S."/>
            <person name="Secka A."/>
            <person name="Antonio M."/>
            <person name="Oren A."/>
            <person name="Chaudhuri R.R."/>
            <person name="La Ragione R."/>
            <person name="Hildebrand F."/>
            <person name="Pallen M.J."/>
        </authorList>
    </citation>
    <scope>NUCLEOTIDE SEQUENCE</scope>
    <source>
        <strain evidence="5">E3-2379</strain>
    </source>
</reference>
<evidence type="ECO:0000313" key="5">
    <source>
        <dbReference type="EMBL" id="MBO8462346.1"/>
    </source>
</evidence>
<reference evidence="5" key="1">
    <citation type="submission" date="2020-10" db="EMBL/GenBank/DDBJ databases">
        <authorList>
            <person name="Gilroy R."/>
        </authorList>
    </citation>
    <scope>NUCLEOTIDE SEQUENCE</scope>
    <source>
        <strain evidence="5">E3-2379</strain>
    </source>
</reference>
<dbReference type="PANTHER" id="PTHR43191">
    <property type="entry name" value="RRNA METHYLTRANSFERASE 3"/>
    <property type="match status" value="1"/>
</dbReference>
<organism evidence="5 6">
    <name type="scientific">Candidatus Scybalomonas excrementavium</name>
    <dbReference type="NCBI Taxonomy" id="2840943"/>
    <lineage>
        <taxon>Bacteria</taxon>
        <taxon>Bacillati</taxon>
        <taxon>Bacillota</taxon>
        <taxon>Clostridia</taxon>
        <taxon>Lachnospirales</taxon>
        <taxon>Lachnospiraceae</taxon>
        <taxon>Lachnospiraceae incertae sedis</taxon>
        <taxon>Candidatus Scybalomonas</taxon>
    </lineage>
</organism>
<dbReference type="InterPro" id="IPR053888">
    <property type="entry name" value="MRM3-like_sub_bind"/>
</dbReference>
<dbReference type="InterPro" id="IPR029064">
    <property type="entry name" value="Ribosomal_eL30-like_sf"/>
</dbReference>
<dbReference type="InterPro" id="IPR013123">
    <property type="entry name" value="SpoU_subst-bd"/>
</dbReference>
<evidence type="ECO:0000259" key="4">
    <source>
        <dbReference type="SMART" id="SM00967"/>
    </source>
</evidence>
<dbReference type="PANTHER" id="PTHR43191:SF2">
    <property type="entry name" value="RRNA METHYLTRANSFERASE 3, MITOCHONDRIAL"/>
    <property type="match status" value="1"/>
</dbReference>
<dbReference type="SMART" id="SM00967">
    <property type="entry name" value="SpoU_sub_bind"/>
    <property type="match status" value="1"/>
</dbReference>
<name>A0A9D9N6I8_9FIRM</name>
<protein>
    <submittedName>
        <fullName evidence="5">RNA methyltransferase</fullName>
    </submittedName>
</protein>
<dbReference type="GO" id="GO:0005737">
    <property type="term" value="C:cytoplasm"/>
    <property type="evidence" value="ECO:0007669"/>
    <property type="project" value="UniProtKB-ARBA"/>
</dbReference>
<dbReference type="InterPro" id="IPR029026">
    <property type="entry name" value="tRNA_m1G_MTases_N"/>
</dbReference>
<keyword evidence="2 5" id="KW-0489">Methyltransferase</keyword>
<dbReference type="GO" id="GO:0008173">
    <property type="term" value="F:RNA methyltransferase activity"/>
    <property type="evidence" value="ECO:0007669"/>
    <property type="project" value="InterPro"/>
</dbReference>